<gene>
    <name evidence="2" type="ORF">ISF_02559</name>
</gene>
<dbReference type="Proteomes" id="UP000076744">
    <property type="component" value="Unassembled WGS sequence"/>
</dbReference>
<evidence type="ECO:0000313" key="3">
    <source>
        <dbReference type="Proteomes" id="UP000076744"/>
    </source>
</evidence>
<reference evidence="2 3" key="1">
    <citation type="journal article" date="2016" name="Genome Biol. Evol.">
        <title>Divergent and convergent evolution of fungal pathogenicity.</title>
        <authorList>
            <person name="Shang Y."/>
            <person name="Xiao G."/>
            <person name="Zheng P."/>
            <person name="Cen K."/>
            <person name="Zhan S."/>
            <person name="Wang C."/>
        </authorList>
    </citation>
    <scope>NUCLEOTIDE SEQUENCE [LARGE SCALE GENOMIC DNA]</scope>
    <source>
        <strain evidence="2 3">ARSEF 2679</strain>
    </source>
</reference>
<keyword evidence="1" id="KW-1133">Transmembrane helix</keyword>
<dbReference type="GeneID" id="30018851"/>
<dbReference type="AlphaFoldDB" id="A0A168BV14"/>
<protein>
    <submittedName>
        <fullName evidence="2">Uncharacterized protein</fullName>
    </submittedName>
</protein>
<organism evidence="2 3">
    <name type="scientific">Cordyceps fumosorosea (strain ARSEF 2679)</name>
    <name type="common">Isaria fumosorosea</name>
    <dbReference type="NCBI Taxonomy" id="1081104"/>
    <lineage>
        <taxon>Eukaryota</taxon>
        <taxon>Fungi</taxon>
        <taxon>Dikarya</taxon>
        <taxon>Ascomycota</taxon>
        <taxon>Pezizomycotina</taxon>
        <taxon>Sordariomycetes</taxon>
        <taxon>Hypocreomycetidae</taxon>
        <taxon>Hypocreales</taxon>
        <taxon>Cordycipitaceae</taxon>
        <taxon>Cordyceps</taxon>
    </lineage>
</organism>
<keyword evidence="1" id="KW-0472">Membrane</keyword>
<feature type="transmembrane region" description="Helical" evidence="1">
    <location>
        <begin position="181"/>
        <end position="200"/>
    </location>
</feature>
<comment type="caution">
    <text evidence="2">The sequence shown here is derived from an EMBL/GenBank/DDBJ whole genome shotgun (WGS) entry which is preliminary data.</text>
</comment>
<sequence>MSGHEPSRALLLAARAPLVAGWTSTPIPSLSLSAAGLLALADLGTVARRTVVAGGASWLDALVLAPGLHHQQAVDAAAQPSTLTAIETCPRGIAPLGRRHPVRNAATVDYLERLCAAAEADGAKGQQKREKAEVVIVNVGLGSEEGSELLAMLRRRWQRRRLKRRQDRPTATTAVDRLSHILYVLSPLLTLAAIVCMVLLGDWWGLAFILALMLSRALNIASIRNRSRSPAPPPSPSQPTTYVVELGRRVVLLRGRADDLRAVTARAWLRERSRADGYREAAGKLIVYAAAACGGNLTQAGAMALSALLLLSAALLGLSNGGGGLCELRVHGRVARPERRMAAQAAGKEEVEVVVVVGEEDLEEGRREGFPVEDVRGS</sequence>
<name>A0A168BV14_CORFA</name>
<dbReference type="EMBL" id="AZHB01000004">
    <property type="protein sequence ID" value="OAA70585.1"/>
    <property type="molecule type" value="Genomic_DNA"/>
</dbReference>
<proteinExistence type="predicted"/>
<evidence type="ECO:0000313" key="2">
    <source>
        <dbReference type="EMBL" id="OAA70585.1"/>
    </source>
</evidence>
<evidence type="ECO:0000256" key="1">
    <source>
        <dbReference type="SAM" id="Phobius"/>
    </source>
</evidence>
<keyword evidence="3" id="KW-1185">Reference proteome</keyword>
<accession>A0A168BV14</accession>
<dbReference type="STRING" id="1081104.A0A168BV14"/>
<dbReference type="OrthoDB" id="2956246at2759"/>
<keyword evidence="1" id="KW-0812">Transmembrane</keyword>
<dbReference type="RefSeq" id="XP_018706872.1">
    <property type="nucleotide sequence ID" value="XM_018846165.1"/>
</dbReference>